<dbReference type="PRINTS" id="PR00725">
    <property type="entry name" value="DADACBPTASE1"/>
</dbReference>
<keyword evidence="2 11" id="KW-0732">Signal</keyword>
<protein>
    <submittedName>
        <fullName evidence="13">D-alanyl-D-alanine carboxypeptidase</fullName>
    </submittedName>
</protein>
<keyword evidence="6" id="KW-0961">Cell wall biogenesis/degradation</keyword>
<dbReference type="PANTHER" id="PTHR21581">
    <property type="entry name" value="D-ALANYL-D-ALANINE CARBOXYPEPTIDASE"/>
    <property type="match status" value="1"/>
</dbReference>
<dbReference type="OrthoDB" id="5688590at2"/>
<evidence type="ECO:0000313" key="13">
    <source>
        <dbReference type="EMBL" id="RDJ99598.1"/>
    </source>
</evidence>
<evidence type="ECO:0000256" key="9">
    <source>
        <dbReference type="RuleBase" id="RU004016"/>
    </source>
</evidence>
<evidence type="ECO:0000259" key="12">
    <source>
        <dbReference type="Pfam" id="PF00768"/>
    </source>
</evidence>
<dbReference type="InterPro" id="IPR001967">
    <property type="entry name" value="Peptidase_S11_N"/>
</dbReference>
<comment type="similarity">
    <text evidence="1 9">Belongs to the peptidase S11 family.</text>
</comment>
<dbReference type="GO" id="GO:0009252">
    <property type="term" value="P:peptidoglycan biosynthetic process"/>
    <property type="evidence" value="ECO:0007669"/>
    <property type="project" value="UniProtKB-KW"/>
</dbReference>
<evidence type="ECO:0000256" key="1">
    <source>
        <dbReference type="ARBA" id="ARBA00007164"/>
    </source>
</evidence>
<evidence type="ECO:0000256" key="5">
    <source>
        <dbReference type="ARBA" id="ARBA00022984"/>
    </source>
</evidence>
<evidence type="ECO:0000256" key="4">
    <source>
        <dbReference type="ARBA" id="ARBA00022960"/>
    </source>
</evidence>
<dbReference type="PANTHER" id="PTHR21581:SF26">
    <property type="entry name" value="D-ALANYL-D-ALANINE ENDOPEPTIDASE"/>
    <property type="match status" value="1"/>
</dbReference>
<evidence type="ECO:0000256" key="2">
    <source>
        <dbReference type="ARBA" id="ARBA00022729"/>
    </source>
</evidence>
<evidence type="ECO:0000256" key="3">
    <source>
        <dbReference type="ARBA" id="ARBA00022801"/>
    </source>
</evidence>
<dbReference type="Proteomes" id="UP000254875">
    <property type="component" value="Unassembled WGS sequence"/>
</dbReference>
<proteinExistence type="inferred from homology"/>
<dbReference type="SUPFAM" id="SSF56601">
    <property type="entry name" value="beta-lactamase/transpeptidase-like"/>
    <property type="match status" value="1"/>
</dbReference>
<gene>
    <name evidence="13" type="ORF">DLM46_27150</name>
</gene>
<accession>A0A370N1V0</accession>
<feature type="active site" description="Acyl-ester intermediate" evidence="7">
    <location>
        <position position="53"/>
    </location>
</feature>
<evidence type="ECO:0000313" key="14">
    <source>
        <dbReference type="Proteomes" id="UP000254875"/>
    </source>
</evidence>
<feature type="active site" evidence="7">
    <location>
        <position position="110"/>
    </location>
</feature>
<comment type="caution">
    <text evidence="13">The sequence shown here is derived from an EMBL/GenBank/DDBJ whole genome shotgun (WGS) entry which is preliminary data.</text>
</comment>
<dbReference type="Pfam" id="PF00768">
    <property type="entry name" value="Peptidase_S11"/>
    <property type="match status" value="1"/>
</dbReference>
<dbReference type="GO" id="GO:0009002">
    <property type="term" value="F:serine-type D-Ala-D-Ala carboxypeptidase activity"/>
    <property type="evidence" value="ECO:0007669"/>
    <property type="project" value="InterPro"/>
</dbReference>
<dbReference type="GO" id="GO:0008360">
    <property type="term" value="P:regulation of cell shape"/>
    <property type="evidence" value="ECO:0007669"/>
    <property type="project" value="UniProtKB-KW"/>
</dbReference>
<evidence type="ECO:0000256" key="8">
    <source>
        <dbReference type="PIRSR" id="PIRSR618044-2"/>
    </source>
</evidence>
<dbReference type="InterPro" id="IPR018044">
    <property type="entry name" value="Peptidase_S11"/>
</dbReference>
<keyword evidence="13" id="KW-0645">Protease</keyword>
<keyword evidence="3" id="KW-0378">Hydrolase</keyword>
<dbReference type="GO" id="GO:0071555">
    <property type="term" value="P:cell wall organization"/>
    <property type="evidence" value="ECO:0007669"/>
    <property type="project" value="UniProtKB-KW"/>
</dbReference>
<keyword evidence="14" id="KW-1185">Reference proteome</keyword>
<dbReference type="Gene3D" id="3.40.710.10">
    <property type="entry name" value="DD-peptidase/beta-lactamase superfamily"/>
    <property type="match status" value="1"/>
</dbReference>
<name>A0A370N1V0_9BURK</name>
<feature type="signal peptide" evidence="11">
    <location>
        <begin position="1"/>
        <end position="19"/>
    </location>
</feature>
<keyword evidence="5" id="KW-0573">Peptidoglycan synthesis</keyword>
<evidence type="ECO:0000256" key="6">
    <source>
        <dbReference type="ARBA" id="ARBA00023316"/>
    </source>
</evidence>
<keyword evidence="13" id="KW-0121">Carboxypeptidase</keyword>
<dbReference type="EMBL" id="QHKS01000021">
    <property type="protein sequence ID" value="RDJ99598.1"/>
    <property type="molecule type" value="Genomic_DNA"/>
</dbReference>
<evidence type="ECO:0000256" key="7">
    <source>
        <dbReference type="PIRSR" id="PIRSR618044-1"/>
    </source>
</evidence>
<evidence type="ECO:0000256" key="11">
    <source>
        <dbReference type="SAM" id="SignalP"/>
    </source>
</evidence>
<sequence>MKKLVGVLLLAAAPLVTSAGTPLLYSRSAIVYDVGRSEVLLEKNPDEAEPVASLTKLMTAMVVLDEAQALGETLTIDDADIDRLKHSGSRIPVGAALAREEMLRLALMSSENRAASALSRAFPGGQPAFIRKMNDKARALQMAATHFDDPTGLSPDNLSTARDVVKMAEAASHYPLIGAFTTLPHYEEAVGSRTRFYRNTDPVVDWPDWDVQLAKTGYTDEAGRCVVVDATMPNGQVIIALLGARSSRARSADLVAIRRWLDGDETPVVMPRRYYAGTHHHHHQMVAQAHRVKATLAAYRTGSVSGARRPNVRLDTGTRHRRASPGAWVQ</sequence>
<organism evidence="13 14">
    <name type="scientific">Paraburkholderia lacunae</name>
    <dbReference type="NCBI Taxonomy" id="2211104"/>
    <lineage>
        <taxon>Bacteria</taxon>
        <taxon>Pseudomonadati</taxon>
        <taxon>Pseudomonadota</taxon>
        <taxon>Betaproteobacteria</taxon>
        <taxon>Burkholderiales</taxon>
        <taxon>Burkholderiaceae</taxon>
        <taxon>Paraburkholderia</taxon>
    </lineage>
</organism>
<feature type="chain" id="PRO_5016810941" evidence="11">
    <location>
        <begin position="20"/>
        <end position="330"/>
    </location>
</feature>
<feature type="binding site" evidence="8">
    <location>
        <position position="215"/>
    </location>
    <ligand>
        <name>substrate</name>
    </ligand>
</feature>
<feature type="active site" description="Proton acceptor" evidence="7">
    <location>
        <position position="56"/>
    </location>
</feature>
<reference evidence="14" key="1">
    <citation type="submission" date="2018-05" db="EMBL/GenBank/DDBJ databases">
        <authorList>
            <person name="Feng T."/>
        </authorList>
    </citation>
    <scope>NUCLEOTIDE SEQUENCE [LARGE SCALE GENOMIC DNA]</scope>
    <source>
        <strain evidence="14">S27</strain>
    </source>
</reference>
<feature type="region of interest" description="Disordered" evidence="10">
    <location>
        <begin position="303"/>
        <end position="330"/>
    </location>
</feature>
<dbReference type="GO" id="GO:0006508">
    <property type="term" value="P:proteolysis"/>
    <property type="evidence" value="ECO:0007669"/>
    <property type="project" value="InterPro"/>
</dbReference>
<evidence type="ECO:0000256" key="10">
    <source>
        <dbReference type="SAM" id="MobiDB-lite"/>
    </source>
</evidence>
<feature type="domain" description="Peptidase S11 D-alanyl-D-alanine carboxypeptidase A N-terminal" evidence="12">
    <location>
        <begin position="18"/>
        <end position="245"/>
    </location>
</feature>
<dbReference type="InterPro" id="IPR012338">
    <property type="entry name" value="Beta-lactam/transpept-like"/>
</dbReference>
<dbReference type="AlphaFoldDB" id="A0A370N1V0"/>
<dbReference type="RefSeq" id="WP_115105532.1">
    <property type="nucleotide sequence ID" value="NZ_QHKS01000021.1"/>
</dbReference>
<keyword evidence="4" id="KW-0133">Cell shape</keyword>